<dbReference type="AlphaFoldDB" id="A0A2A2IGK6"/>
<dbReference type="RefSeq" id="WP_095654867.1">
    <property type="nucleotide sequence ID" value="NZ_NPOA01000004.1"/>
</dbReference>
<protein>
    <submittedName>
        <fullName evidence="1">Uncharacterized protein</fullName>
    </submittedName>
</protein>
<proteinExistence type="predicted"/>
<comment type="caution">
    <text evidence="1">The sequence shown here is derived from an EMBL/GenBank/DDBJ whole genome shotgun (WGS) entry which is preliminary data.</text>
</comment>
<dbReference type="EMBL" id="NPOA01000004">
    <property type="protein sequence ID" value="PAV30265.1"/>
    <property type="molecule type" value="Genomic_DNA"/>
</dbReference>
<evidence type="ECO:0000313" key="2">
    <source>
        <dbReference type="Proteomes" id="UP000218887"/>
    </source>
</evidence>
<keyword evidence="2" id="KW-1185">Reference proteome</keyword>
<reference evidence="1 2" key="1">
    <citation type="submission" date="2017-08" db="EMBL/GenBank/DDBJ databases">
        <title>Virgibacillus indicus sp. nov. and Virgibacillus profoundi sp. nov, two moderately halophilic bacteria isolated from marine sediment by using the Microfluidic Streak Plate.</title>
        <authorList>
            <person name="Xu B."/>
            <person name="Hu B."/>
            <person name="Wang J."/>
            <person name="Zhu Y."/>
            <person name="Huang L."/>
            <person name="Du W."/>
            <person name="Huang Y."/>
        </authorList>
    </citation>
    <scope>NUCLEOTIDE SEQUENCE [LARGE SCALE GENOMIC DNA]</scope>
    <source>
        <strain evidence="1 2">IO3-P3-H5</strain>
    </source>
</reference>
<accession>A0A2A2IGK6</accession>
<organism evidence="1 2">
    <name type="scientific">Virgibacillus profundi</name>
    <dbReference type="NCBI Taxonomy" id="2024555"/>
    <lineage>
        <taxon>Bacteria</taxon>
        <taxon>Bacillati</taxon>
        <taxon>Bacillota</taxon>
        <taxon>Bacilli</taxon>
        <taxon>Bacillales</taxon>
        <taxon>Bacillaceae</taxon>
        <taxon>Virgibacillus</taxon>
    </lineage>
</organism>
<dbReference type="Proteomes" id="UP000218887">
    <property type="component" value="Unassembled WGS sequence"/>
</dbReference>
<dbReference type="OrthoDB" id="9993523at2"/>
<evidence type="ECO:0000313" key="1">
    <source>
        <dbReference type="EMBL" id="PAV30265.1"/>
    </source>
</evidence>
<sequence length="84" mass="10103">MEIKFKNGSLINTLESENIIRGSQSKNIEWVKSDKPMSEYFIKYILNGEKFDFNDFRTKEEFNNYEKELNEFLQSYFIIDNEGI</sequence>
<gene>
    <name evidence="1" type="ORF">CIL05_07290</name>
</gene>
<name>A0A2A2IGK6_9BACI</name>